<name>A0A1J4MDV1_9CRYT</name>
<feature type="compositionally biased region" description="Acidic residues" evidence="1">
    <location>
        <begin position="162"/>
        <end position="172"/>
    </location>
</feature>
<evidence type="ECO:0000313" key="3">
    <source>
        <dbReference type="EMBL" id="OII72393.1"/>
    </source>
</evidence>
<comment type="caution">
    <text evidence="3">The sequence shown here is derived from an EMBL/GenBank/DDBJ whole genome shotgun (WGS) entry which is preliminary data.</text>
</comment>
<gene>
    <name evidence="3" type="ORF">cubi_00388</name>
</gene>
<protein>
    <submittedName>
        <fullName evidence="3">Uncharacterized protein</fullName>
    </submittedName>
</protein>
<accession>A0A1J4MDV1</accession>
<reference evidence="3 4" key="1">
    <citation type="submission" date="2016-10" db="EMBL/GenBank/DDBJ databases">
        <title>Reductive evolution of mitochondrial metabolism and differential evolution of invasion-related proteins in Cryptosporidium.</title>
        <authorList>
            <person name="Liu S."/>
            <person name="Roellig D.M."/>
            <person name="Guo Y."/>
            <person name="Li N."/>
            <person name="Frace M.A."/>
            <person name="Tang K."/>
            <person name="Zhang L."/>
            <person name="Feng Y."/>
            <person name="Xiao L."/>
        </authorList>
    </citation>
    <scope>NUCLEOTIDE SEQUENCE [LARGE SCALE GENOMIC DNA]</scope>
    <source>
        <strain evidence="3">39726</strain>
    </source>
</reference>
<proteinExistence type="predicted"/>
<feature type="signal peptide" evidence="2">
    <location>
        <begin position="1"/>
        <end position="19"/>
    </location>
</feature>
<evidence type="ECO:0000256" key="1">
    <source>
        <dbReference type="SAM" id="MobiDB-lite"/>
    </source>
</evidence>
<evidence type="ECO:0000256" key="2">
    <source>
        <dbReference type="SAM" id="SignalP"/>
    </source>
</evidence>
<organism evidence="3 4">
    <name type="scientific">Cryptosporidium ubiquitum</name>
    <dbReference type="NCBI Taxonomy" id="857276"/>
    <lineage>
        <taxon>Eukaryota</taxon>
        <taxon>Sar</taxon>
        <taxon>Alveolata</taxon>
        <taxon>Apicomplexa</taxon>
        <taxon>Conoidasida</taxon>
        <taxon>Coccidia</taxon>
        <taxon>Eucoccidiorida</taxon>
        <taxon>Eimeriorina</taxon>
        <taxon>Cryptosporidiidae</taxon>
        <taxon>Cryptosporidium</taxon>
    </lineage>
</organism>
<evidence type="ECO:0000313" key="4">
    <source>
        <dbReference type="Proteomes" id="UP000186176"/>
    </source>
</evidence>
<feature type="compositionally biased region" description="Polar residues" evidence="1">
    <location>
        <begin position="139"/>
        <end position="151"/>
    </location>
</feature>
<dbReference type="EMBL" id="LRBP01000022">
    <property type="protein sequence ID" value="OII72393.1"/>
    <property type="molecule type" value="Genomic_DNA"/>
</dbReference>
<feature type="chain" id="PRO_5012385095" evidence="2">
    <location>
        <begin position="20"/>
        <end position="172"/>
    </location>
</feature>
<feature type="region of interest" description="Disordered" evidence="1">
    <location>
        <begin position="114"/>
        <end position="172"/>
    </location>
</feature>
<keyword evidence="2" id="KW-0732">Signal</keyword>
<dbReference type="GeneID" id="39977181"/>
<keyword evidence="4" id="KW-1185">Reference proteome</keyword>
<dbReference type="RefSeq" id="XP_028873891.1">
    <property type="nucleotide sequence ID" value="XM_029017402.1"/>
</dbReference>
<dbReference type="VEuPathDB" id="CryptoDB:cubi_00388"/>
<feature type="compositionally biased region" description="Low complexity" evidence="1">
    <location>
        <begin position="114"/>
        <end position="124"/>
    </location>
</feature>
<sequence>MRLVNFLFITILLISIANFVPSINKGSNLQVRDLSLLQVRVPGCLRGFLCCCSSSNDEELDLEATRNGQSTREPVSTVSFVGSNGLMLINHGFDPEETNAESDSSSCCCCSSSSKSSSSSSSHSGKLEFPQNGELSFEPETSTFRGFTLTMTVRPPSPPVETDPEDDNSDDS</sequence>
<dbReference type="AlphaFoldDB" id="A0A1J4MDV1"/>
<dbReference type="Proteomes" id="UP000186176">
    <property type="component" value="Unassembled WGS sequence"/>
</dbReference>